<dbReference type="EMBL" id="JAEEGB010000035">
    <property type="protein sequence ID" value="MBI6874768.1"/>
    <property type="molecule type" value="Genomic_DNA"/>
</dbReference>
<dbReference type="InterPro" id="IPR029039">
    <property type="entry name" value="Flavoprotein-like_sf"/>
</dbReference>
<feature type="domain" description="4Fe-4S ferredoxin-type" evidence="1">
    <location>
        <begin position="180"/>
        <end position="208"/>
    </location>
</feature>
<comment type="caution">
    <text evidence="2">The sequence shown here is derived from an EMBL/GenBank/DDBJ whole genome shotgun (WGS) entry which is preliminary data.</text>
</comment>
<dbReference type="PROSITE" id="PS51379">
    <property type="entry name" value="4FE4S_FER_2"/>
    <property type="match status" value="2"/>
</dbReference>
<evidence type="ECO:0000259" key="1">
    <source>
        <dbReference type="PROSITE" id="PS51379"/>
    </source>
</evidence>
<reference evidence="2" key="1">
    <citation type="submission" date="2020-12" db="EMBL/GenBank/DDBJ databases">
        <title>Clostridium thailandense sp. nov., a novel acetogenic bacterium isolated from peat land soil in Thailand.</title>
        <authorList>
            <person name="Chaikitkaew S."/>
            <person name="Birkeland N.K."/>
        </authorList>
    </citation>
    <scope>NUCLEOTIDE SEQUENCE</scope>
    <source>
        <strain evidence="2">DSM 17425</strain>
    </source>
</reference>
<evidence type="ECO:0000313" key="3">
    <source>
        <dbReference type="Proteomes" id="UP000622687"/>
    </source>
</evidence>
<protein>
    <submittedName>
        <fullName evidence="2">EFR1 family ferrodoxin</fullName>
    </submittedName>
</protein>
<dbReference type="Gene3D" id="3.40.50.360">
    <property type="match status" value="1"/>
</dbReference>
<keyword evidence="3" id="KW-1185">Reference proteome</keyword>
<dbReference type="SUPFAM" id="SSF54862">
    <property type="entry name" value="4Fe-4S ferredoxins"/>
    <property type="match status" value="1"/>
</dbReference>
<dbReference type="AlphaFoldDB" id="A0A934M6M8"/>
<dbReference type="Gene3D" id="3.30.70.20">
    <property type="match status" value="1"/>
</dbReference>
<dbReference type="InterPro" id="IPR017896">
    <property type="entry name" value="4Fe4S_Fe-S-bd"/>
</dbReference>
<dbReference type="NCBIfam" id="NF038196">
    <property type="entry name" value="ferrodoxin_EFR1"/>
    <property type="match status" value="1"/>
</dbReference>
<feature type="domain" description="4Fe-4S ferredoxin-type" evidence="1">
    <location>
        <begin position="209"/>
        <end position="236"/>
    </location>
</feature>
<accession>A0A934M6M8</accession>
<dbReference type="SUPFAM" id="SSF52218">
    <property type="entry name" value="Flavoproteins"/>
    <property type="match status" value="1"/>
</dbReference>
<dbReference type="InterPro" id="IPR047964">
    <property type="entry name" value="EFR1-like"/>
</dbReference>
<gene>
    <name evidence="2" type="ORF">I6U51_19035</name>
</gene>
<dbReference type="Proteomes" id="UP000622687">
    <property type="component" value="Unassembled WGS sequence"/>
</dbReference>
<organism evidence="2 3">
    <name type="scientific">Clostridium aciditolerans</name>
    <dbReference type="NCBI Taxonomy" id="339861"/>
    <lineage>
        <taxon>Bacteria</taxon>
        <taxon>Bacillati</taxon>
        <taxon>Bacillota</taxon>
        <taxon>Clostridia</taxon>
        <taxon>Eubacteriales</taxon>
        <taxon>Clostridiaceae</taxon>
        <taxon>Clostridium</taxon>
    </lineage>
</organism>
<sequence length="257" mass="29685">MSTTIYYFTGTGNSLKIAKDLKNELENANIIQICKHNMNINSDMQSERIGFVFPVYLRGLPHMVKKFVENLTVNTNAYFFAVASYGSYAALSFEQLHVLLQDKGVVLSGAFGIPMPGTMWSMYYPHPKEDYINRIEAQKEKTINIAKEINNKTIVKLQNIPMRASEEKMYKAFQPDGEDKDFWIDEKCDGCGICSKICAANNIKIIDKKPVWQHKCEQCLACLHWCPKESIQYKKDSLNKERYHNPYIKVQELFQKI</sequence>
<name>A0A934M6M8_9CLOT</name>
<dbReference type="RefSeq" id="WP_211144147.1">
    <property type="nucleotide sequence ID" value="NZ_JAEEGB010000035.1"/>
</dbReference>
<proteinExistence type="predicted"/>
<evidence type="ECO:0000313" key="2">
    <source>
        <dbReference type="EMBL" id="MBI6874768.1"/>
    </source>
</evidence>